<dbReference type="InterPro" id="IPR044068">
    <property type="entry name" value="CB"/>
</dbReference>
<name>A0ABM8AZZ1_9BACT</name>
<evidence type="ECO:0000256" key="5">
    <source>
        <dbReference type="PROSITE-ProRule" id="PRU01248"/>
    </source>
</evidence>
<keyword evidence="9" id="KW-1185">Reference proteome</keyword>
<keyword evidence="3 5" id="KW-0238">DNA-binding</keyword>
<organism evidence="8 9">
    <name type="scientific">Pseudodesulfovibrio nedwellii</name>
    <dbReference type="NCBI Taxonomy" id="2973072"/>
    <lineage>
        <taxon>Bacteria</taxon>
        <taxon>Pseudomonadati</taxon>
        <taxon>Thermodesulfobacteriota</taxon>
        <taxon>Desulfovibrionia</taxon>
        <taxon>Desulfovibrionales</taxon>
        <taxon>Desulfovibrionaceae</taxon>
    </lineage>
</organism>
<feature type="domain" description="Tyr recombinase" evidence="6">
    <location>
        <begin position="178"/>
        <end position="372"/>
    </location>
</feature>
<dbReference type="PANTHER" id="PTHR30629:SF2">
    <property type="entry name" value="PROPHAGE INTEGRASE INTS-RELATED"/>
    <property type="match status" value="1"/>
</dbReference>
<evidence type="ECO:0008006" key="10">
    <source>
        <dbReference type="Google" id="ProtNLM"/>
    </source>
</evidence>
<dbReference type="InterPro" id="IPR050808">
    <property type="entry name" value="Phage_Integrase"/>
</dbReference>
<evidence type="ECO:0000256" key="3">
    <source>
        <dbReference type="ARBA" id="ARBA00023125"/>
    </source>
</evidence>
<evidence type="ECO:0000313" key="8">
    <source>
        <dbReference type="EMBL" id="BDQ37099.1"/>
    </source>
</evidence>
<evidence type="ECO:0000256" key="1">
    <source>
        <dbReference type="ARBA" id="ARBA00008857"/>
    </source>
</evidence>
<dbReference type="EMBL" id="AP026709">
    <property type="protein sequence ID" value="BDQ37099.1"/>
    <property type="molecule type" value="Genomic_DNA"/>
</dbReference>
<dbReference type="PROSITE" id="PS51898">
    <property type="entry name" value="TYR_RECOMBINASE"/>
    <property type="match status" value="1"/>
</dbReference>
<evidence type="ECO:0000256" key="2">
    <source>
        <dbReference type="ARBA" id="ARBA00022908"/>
    </source>
</evidence>
<dbReference type="SUPFAM" id="SSF56349">
    <property type="entry name" value="DNA breaking-rejoining enzymes"/>
    <property type="match status" value="1"/>
</dbReference>
<dbReference type="InterPro" id="IPR011010">
    <property type="entry name" value="DNA_brk_join_enz"/>
</dbReference>
<protein>
    <recommendedName>
        <fullName evidence="10">Site-specific integrase</fullName>
    </recommendedName>
</protein>
<accession>A0ABM8AZZ1</accession>
<comment type="similarity">
    <text evidence="1">Belongs to the 'phage' integrase family.</text>
</comment>
<evidence type="ECO:0000256" key="4">
    <source>
        <dbReference type="ARBA" id="ARBA00023172"/>
    </source>
</evidence>
<dbReference type="PANTHER" id="PTHR30629">
    <property type="entry name" value="PROPHAGE INTEGRASE"/>
    <property type="match status" value="1"/>
</dbReference>
<dbReference type="Pfam" id="PF00589">
    <property type="entry name" value="Phage_integrase"/>
    <property type="match status" value="1"/>
</dbReference>
<evidence type="ECO:0000259" key="7">
    <source>
        <dbReference type="PROSITE" id="PS51900"/>
    </source>
</evidence>
<dbReference type="Proteomes" id="UP001317742">
    <property type="component" value="Chromosome"/>
</dbReference>
<keyword evidence="4" id="KW-0233">DNA recombination</keyword>
<keyword evidence="2" id="KW-0229">DNA integration</keyword>
<dbReference type="Gene3D" id="1.10.150.130">
    <property type="match status" value="1"/>
</dbReference>
<sequence>MATVTIAKCPRKKTKDVYRVDFYCPETQMKKYYGTFKRKSDAKAAKAKLEVTIDGGELIEMPRANRSLRNKTVNHFCDLKEKEWKRRKQEGSLSPVTASGYIGRLKRIRKTFGRKLIGTITEELLLDFRAKEAHRNSPASANRYLFVVQQVIKLASKEKAITIDPSASIPKLSEKQHERKVFLTPNEIEILLEQARKQKTRHYMVLAILLAVEHGCARQEILDLKWSQIDLDFQDTGAINFYRTKNKNDRLHSIMPRTREALLERKAHLEKMRKQRGIEVKDEHVVGKINGCRSTNFNKAWRTIRDTCGFDKKLNFHDHRHTYCTNIVLAGGSTKHAASMIGHNDPRMTERYTNLENLLHNPVQDKLAAHYQNT</sequence>
<feature type="domain" description="Core-binding (CB)" evidence="7">
    <location>
        <begin position="67"/>
        <end position="156"/>
    </location>
</feature>
<dbReference type="InterPro" id="IPR010998">
    <property type="entry name" value="Integrase_recombinase_N"/>
</dbReference>
<dbReference type="PROSITE" id="PS51900">
    <property type="entry name" value="CB"/>
    <property type="match status" value="1"/>
</dbReference>
<dbReference type="InterPro" id="IPR013762">
    <property type="entry name" value="Integrase-like_cat_sf"/>
</dbReference>
<reference evidence="8 9" key="1">
    <citation type="submission" date="2022-08" db="EMBL/GenBank/DDBJ databases">
        <title>Genome Sequence of the sulphate-reducing bacterium, Pseudodesulfovibrio sp. SYK.</title>
        <authorList>
            <person name="Kondo R."/>
            <person name="Kataoka T."/>
        </authorList>
    </citation>
    <scope>NUCLEOTIDE SEQUENCE [LARGE SCALE GENOMIC DNA]</scope>
    <source>
        <strain evidence="8 9">SYK</strain>
    </source>
</reference>
<evidence type="ECO:0000313" key="9">
    <source>
        <dbReference type="Proteomes" id="UP001317742"/>
    </source>
</evidence>
<proteinExistence type="inferred from homology"/>
<dbReference type="RefSeq" id="WP_281762958.1">
    <property type="nucleotide sequence ID" value="NZ_AP026709.1"/>
</dbReference>
<dbReference type="InterPro" id="IPR002104">
    <property type="entry name" value="Integrase_catalytic"/>
</dbReference>
<dbReference type="Gene3D" id="1.10.443.10">
    <property type="entry name" value="Intergrase catalytic core"/>
    <property type="match status" value="1"/>
</dbReference>
<evidence type="ECO:0000259" key="6">
    <source>
        <dbReference type="PROSITE" id="PS51898"/>
    </source>
</evidence>
<gene>
    <name evidence="8" type="ORF">SYK_14590</name>
</gene>
<dbReference type="CDD" id="cd00796">
    <property type="entry name" value="INT_Rci_Hp1_C"/>
    <property type="match status" value="1"/>
</dbReference>